<dbReference type="PANTHER" id="PTHR38693:SF1">
    <property type="entry name" value="UBIQUINONE BIOSYNTHESIS ACCESSORY FACTOR UBIJ"/>
    <property type="match status" value="1"/>
</dbReference>
<dbReference type="Proteomes" id="UP000295565">
    <property type="component" value="Unassembled WGS sequence"/>
</dbReference>
<dbReference type="InterPro" id="IPR003033">
    <property type="entry name" value="SCP2_sterol-bd_dom"/>
</dbReference>
<comment type="caution">
    <text evidence="3">The sequence shown here is derived from an EMBL/GenBank/DDBJ whole genome shotgun (WGS) entry which is preliminary data.</text>
</comment>
<evidence type="ECO:0000259" key="2">
    <source>
        <dbReference type="Pfam" id="PF02036"/>
    </source>
</evidence>
<dbReference type="AlphaFoldDB" id="A0A4R1KH15"/>
<dbReference type="UniPathway" id="UPA00232"/>
<reference evidence="3 4" key="1">
    <citation type="submission" date="2019-03" db="EMBL/GenBank/DDBJ databases">
        <title>Genomic Encyclopedia of Type Strains, Phase IV (KMG-IV): sequencing the most valuable type-strain genomes for metagenomic binning, comparative biology and taxonomic classification.</title>
        <authorList>
            <person name="Goeker M."/>
        </authorList>
    </citation>
    <scope>NUCLEOTIDE SEQUENCE [LARGE SCALE GENOMIC DNA]</scope>
    <source>
        <strain evidence="3 4">DSM 18577</strain>
    </source>
</reference>
<sequence>MPFAPLMSACLELVSNHYLSLDEHSSKRLSKLNGRVVAVRITPLPIIYFSIESHQLDILNHFEGQPDSQLTASALSSLKLRDPNSLPELIKSGEVELTGDIRLIQQFAALFSDVQPDFEQRLSLLIGDVPAHLLVQQVHKLVAMVRQSSAQSVARGADLAIEEWRIGVGKTQFNDFAGDISALKSQLDQFEARLKQLADQYGN</sequence>
<keyword evidence="1" id="KW-0831">Ubiquinone biosynthesis</keyword>
<feature type="domain" description="SCP2" evidence="2">
    <location>
        <begin position="16"/>
        <end position="111"/>
    </location>
</feature>
<keyword evidence="3" id="KW-0830">Ubiquinone</keyword>
<organism evidence="3 4">
    <name type="scientific">Celerinatantimonas diazotrophica</name>
    <dbReference type="NCBI Taxonomy" id="412034"/>
    <lineage>
        <taxon>Bacteria</taxon>
        <taxon>Pseudomonadati</taxon>
        <taxon>Pseudomonadota</taxon>
        <taxon>Gammaproteobacteria</taxon>
        <taxon>Celerinatantimonadaceae</taxon>
        <taxon>Celerinatantimonas</taxon>
    </lineage>
</organism>
<dbReference type="OrthoDB" id="5801225at2"/>
<dbReference type="GO" id="GO:0006744">
    <property type="term" value="P:ubiquinone biosynthetic process"/>
    <property type="evidence" value="ECO:0007669"/>
    <property type="project" value="UniProtKB-UniRule"/>
</dbReference>
<evidence type="ECO:0000256" key="1">
    <source>
        <dbReference type="HAMAP-Rule" id="MF_02215"/>
    </source>
</evidence>
<dbReference type="Pfam" id="PF02036">
    <property type="entry name" value="SCP2"/>
    <property type="match status" value="1"/>
</dbReference>
<dbReference type="HAMAP" id="MF_02215">
    <property type="entry name" value="UbiJ"/>
    <property type="match status" value="1"/>
</dbReference>
<dbReference type="PANTHER" id="PTHR38693">
    <property type="entry name" value="UBIQUINONE BIOSYNTHESIS PROTEIN UBIJ"/>
    <property type="match status" value="1"/>
</dbReference>
<evidence type="ECO:0000313" key="3">
    <source>
        <dbReference type="EMBL" id="TCK63363.1"/>
    </source>
</evidence>
<dbReference type="InterPro" id="IPR038989">
    <property type="entry name" value="UbiJ"/>
</dbReference>
<accession>A0A4R1KH15</accession>
<comment type="subcellular location">
    <subcellularLocation>
        <location evidence="1">Cytoplasm</location>
    </subcellularLocation>
</comment>
<proteinExistence type="inferred from homology"/>
<comment type="pathway">
    <text evidence="1">Cofactor biosynthesis; ubiquinone biosynthesis.</text>
</comment>
<dbReference type="SUPFAM" id="SSF55718">
    <property type="entry name" value="SCP-like"/>
    <property type="match status" value="1"/>
</dbReference>
<comment type="similarity">
    <text evidence="1">Belongs to the UbiJ family.</text>
</comment>
<dbReference type="GO" id="GO:0005737">
    <property type="term" value="C:cytoplasm"/>
    <property type="evidence" value="ECO:0007669"/>
    <property type="project" value="UniProtKB-SubCell"/>
</dbReference>
<gene>
    <name evidence="1" type="primary">ubiJ</name>
    <name evidence="3" type="ORF">EV690_0249</name>
</gene>
<name>A0A4R1KH15_9GAMM</name>
<keyword evidence="1" id="KW-0963">Cytoplasm</keyword>
<comment type="function">
    <text evidence="1">Required for ubiquinone (coenzyme Q) biosynthesis. Binds hydrophobic ubiquinone biosynthetic intermediates via its SCP2 domain and is essential for the stability of the Ubi complex. May constitute a docking platform where Ubi enzymes assemble and access their SCP2-bound polyprenyl substrates.</text>
</comment>
<dbReference type="EMBL" id="SMGD01000002">
    <property type="protein sequence ID" value="TCK63363.1"/>
    <property type="molecule type" value="Genomic_DNA"/>
</dbReference>
<protein>
    <recommendedName>
        <fullName evidence="1">Ubiquinone biosynthesis accessory factor UbiJ</fullName>
    </recommendedName>
</protein>
<dbReference type="RefSeq" id="WP_131911120.1">
    <property type="nucleotide sequence ID" value="NZ_OU594967.1"/>
</dbReference>
<evidence type="ECO:0000313" key="4">
    <source>
        <dbReference type="Proteomes" id="UP000295565"/>
    </source>
</evidence>
<keyword evidence="4" id="KW-1185">Reference proteome</keyword>
<dbReference type="InterPro" id="IPR036527">
    <property type="entry name" value="SCP2_sterol-bd_dom_sf"/>
</dbReference>